<dbReference type="Proteomes" id="UP000619078">
    <property type="component" value="Unassembled WGS sequence"/>
</dbReference>
<dbReference type="AlphaFoldDB" id="A0A926NZ09"/>
<keyword evidence="2" id="KW-1185">Reference proteome</keyword>
<evidence type="ECO:0000313" key="1">
    <source>
        <dbReference type="EMBL" id="MBD1394279.1"/>
    </source>
</evidence>
<sequence length="77" mass="8898">MTEEKPLSDAKSEALLSEWINVKDKLPANGQVVKARTVVSSGDQIVFYNSKFFHRFINKSDIEDYVDIEYKDVVQWS</sequence>
<reference evidence="1" key="1">
    <citation type="submission" date="2020-09" db="EMBL/GenBank/DDBJ databases">
        <title>Novel species of Mucilaginibacter isolated from a glacier on the Tibetan Plateau.</title>
        <authorList>
            <person name="Liu Q."/>
            <person name="Xin Y.-H."/>
        </authorList>
    </citation>
    <scope>NUCLEOTIDE SEQUENCE</scope>
    <source>
        <strain evidence="1">ZB1P21</strain>
    </source>
</reference>
<evidence type="ECO:0000313" key="2">
    <source>
        <dbReference type="Proteomes" id="UP000619078"/>
    </source>
</evidence>
<accession>A0A926NZ09</accession>
<name>A0A926NZ09_9SPHI</name>
<organism evidence="1 2">
    <name type="scientific">Mucilaginibacter glaciei</name>
    <dbReference type="NCBI Taxonomy" id="2772109"/>
    <lineage>
        <taxon>Bacteria</taxon>
        <taxon>Pseudomonadati</taxon>
        <taxon>Bacteroidota</taxon>
        <taxon>Sphingobacteriia</taxon>
        <taxon>Sphingobacteriales</taxon>
        <taxon>Sphingobacteriaceae</taxon>
        <taxon>Mucilaginibacter</taxon>
    </lineage>
</organism>
<gene>
    <name evidence="1" type="ORF">IDJ76_14310</name>
</gene>
<dbReference type="RefSeq" id="WP_191164015.1">
    <property type="nucleotide sequence ID" value="NZ_JACWMX010000005.1"/>
</dbReference>
<proteinExistence type="predicted"/>
<protein>
    <submittedName>
        <fullName evidence="1">Uncharacterized protein</fullName>
    </submittedName>
</protein>
<dbReference type="EMBL" id="JACWMX010000005">
    <property type="protein sequence ID" value="MBD1394279.1"/>
    <property type="molecule type" value="Genomic_DNA"/>
</dbReference>
<comment type="caution">
    <text evidence="1">The sequence shown here is derived from an EMBL/GenBank/DDBJ whole genome shotgun (WGS) entry which is preliminary data.</text>
</comment>